<evidence type="ECO:0000313" key="1">
    <source>
        <dbReference type="EMBL" id="GGV22799.1"/>
    </source>
</evidence>
<proteinExistence type="predicted"/>
<dbReference type="Proteomes" id="UP000618795">
    <property type="component" value="Unassembled WGS sequence"/>
</dbReference>
<dbReference type="EMBL" id="BMTD01000024">
    <property type="protein sequence ID" value="GGV22799.1"/>
    <property type="molecule type" value="Genomic_DNA"/>
</dbReference>
<keyword evidence="2" id="KW-1185">Reference proteome</keyword>
<organism evidence="1 2">
    <name type="scientific">Streptomyces filipinensis</name>
    <dbReference type="NCBI Taxonomy" id="66887"/>
    <lineage>
        <taxon>Bacteria</taxon>
        <taxon>Bacillati</taxon>
        <taxon>Actinomycetota</taxon>
        <taxon>Actinomycetes</taxon>
        <taxon>Kitasatosporales</taxon>
        <taxon>Streptomycetaceae</taxon>
        <taxon>Streptomyces</taxon>
    </lineage>
</organism>
<comment type="caution">
    <text evidence="1">The sequence shown here is derived from an EMBL/GenBank/DDBJ whole genome shotgun (WGS) entry which is preliminary data.</text>
</comment>
<dbReference type="RefSeq" id="WP_229854640.1">
    <property type="nucleotide sequence ID" value="NZ_BMTD01000024.1"/>
</dbReference>
<name>A0A918IIU6_9ACTN</name>
<gene>
    <name evidence="1" type="ORF">GCM10010260_73960</name>
</gene>
<evidence type="ECO:0000313" key="2">
    <source>
        <dbReference type="Proteomes" id="UP000618795"/>
    </source>
</evidence>
<protein>
    <submittedName>
        <fullName evidence="1">Uncharacterized protein</fullName>
    </submittedName>
</protein>
<reference evidence="1" key="2">
    <citation type="submission" date="2020-09" db="EMBL/GenBank/DDBJ databases">
        <authorList>
            <person name="Sun Q."/>
            <person name="Ohkuma M."/>
        </authorList>
    </citation>
    <scope>NUCLEOTIDE SEQUENCE</scope>
    <source>
        <strain evidence="1">JCM 4369</strain>
    </source>
</reference>
<accession>A0A918IIU6</accession>
<reference evidence="1" key="1">
    <citation type="journal article" date="2014" name="Int. J. Syst. Evol. Microbiol.">
        <title>Complete genome sequence of Corynebacterium casei LMG S-19264T (=DSM 44701T), isolated from a smear-ripened cheese.</title>
        <authorList>
            <consortium name="US DOE Joint Genome Institute (JGI-PGF)"/>
            <person name="Walter F."/>
            <person name="Albersmeier A."/>
            <person name="Kalinowski J."/>
            <person name="Ruckert C."/>
        </authorList>
    </citation>
    <scope>NUCLEOTIDE SEQUENCE</scope>
    <source>
        <strain evidence="1">JCM 4369</strain>
    </source>
</reference>
<sequence>MLKSAVVVIAVFGALGYWVWDYNTDPNGGKAKKEAEAASHNPSIGDCVKVEDPQGSPVPTVVDCDSPEAEYKMGDLVVAGQQCGSQYDYGIKVTRRGLGHTMCFTKL</sequence>
<dbReference type="AlphaFoldDB" id="A0A918IIU6"/>